<organism evidence="2 3">
    <name type="scientific">Roseiconus nitratireducens</name>
    <dbReference type="NCBI Taxonomy" id="2605748"/>
    <lineage>
        <taxon>Bacteria</taxon>
        <taxon>Pseudomonadati</taxon>
        <taxon>Planctomycetota</taxon>
        <taxon>Planctomycetia</taxon>
        <taxon>Pirellulales</taxon>
        <taxon>Pirellulaceae</taxon>
        <taxon>Roseiconus</taxon>
    </lineage>
</organism>
<comment type="caution">
    <text evidence="2">The sequence shown here is derived from an EMBL/GenBank/DDBJ whole genome shotgun (WGS) entry which is preliminary data.</text>
</comment>
<evidence type="ECO:0000313" key="3">
    <source>
        <dbReference type="Proteomes" id="UP000324479"/>
    </source>
</evidence>
<dbReference type="AlphaFoldDB" id="A0A5M6D1E7"/>
<accession>A0A5M6D1E7</accession>
<feature type="chain" id="PRO_5024433418" evidence="1">
    <location>
        <begin position="28"/>
        <end position="117"/>
    </location>
</feature>
<sequence>MKNLSVVLLASVAFAIAFFASYRFSTAGDGDPPGHVNLHDFGDATCLVTFDLGGSDGIEQTVLMKPRITDVGGKRFVSGVTTNVYNEINVPYPGTVAYVALERISYIQILPPRQKPD</sequence>
<dbReference type="EMBL" id="VWOX01000024">
    <property type="protein sequence ID" value="KAA5538925.1"/>
    <property type="molecule type" value="Genomic_DNA"/>
</dbReference>
<name>A0A5M6D1E7_9BACT</name>
<dbReference type="RefSeq" id="WP_150079596.1">
    <property type="nucleotide sequence ID" value="NZ_VWOX01000024.1"/>
</dbReference>
<reference evidence="2 3" key="1">
    <citation type="submission" date="2019-08" db="EMBL/GenBank/DDBJ databases">
        <authorList>
            <person name="Dhanesh K."/>
            <person name="Kumar G."/>
            <person name="Sasikala C."/>
            <person name="Venkata Ramana C."/>
        </authorList>
    </citation>
    <scope>NUCLEOTIDE SEQUENCE [LARGE SCALE GENOMIC DNA]</scope>
    <source>
        <strain evidence="2 3">JC645</strain>
    </source>
</reference>
<evidence type="ECO:0000256" key="1">
    <source>
        <dbReference type="SAM" id="SignalP"/>
    </source>
</evidence>
<dbReference type="Proteomes" id="UP000324479">
    <property type="component" value="Unassembled WGS sequence"/>
</dbReference>
<keyword evidence="1" id="KW-0732">Signal</keyword>
<feature type="signal peptide" evidence="1">
    <location>
        <begin position="1"/>
        <end position="27"/>
    </location>
</feature>
<keyword evidence="3" id="KW-1185">Reference proteome</keyword>
<evidence type="ECO:0000313" key="2">
    <source>
        <dbReference type="EMBL" id="KAA5538925.1"/>
    </source>
</evidence>
<proteinExistence type="predicted"/>
<protein>
    <submittedName>
        <fullName evidence="2">Uncharacterized protein</fullName>
    </submittedName>
</protein>
<gene>
    <name evidence="2" type="ORF">FYK55_26170</name>
</gene>